<dbReference type="EMBL" id="BAABDO010000147">
    <property type="protein sequence ID" value="GAA4156789.1"/>
    <property type="molecule type" value="Genomic_DNA"/>
</dbReference>
<dbReference type="Proteomes" id="UP001500266">
    <property type="component" value="Unassembled WGS sequence"/>
</dbReference>
<dbReference type="InterPro" id="IPR029033">
    <property type="entry name" value="His_PPase_superfam"/>
</dbReference>
<reference evidence="2" key="1">
    <citation type="journal article" date="2019" name="Int. J. Syst. Evol. Microbiol.">
        <title>The Global Catalogue of Microorganisms (GCM) 10K type strain sequencing project: providing services to taxonomists for standard genome sequencing and annotation.</title>
        <authorList>
            <consortium name="The Broad Institute Genomics Platform"/>
            <consortium name="The Broad Institute Genome Sequencing Center for Infectious Disease"/>
            <person name="Wu L."/>
            <person name="Ma J."/>
        </authorList>
    </citation>
    <scope>NUCLEOTIDE SEQUENCE [LARGE SCALE GENOMIC DNA]</scope>
    <source>
        <strain evidence="2">JCM 17316</strain>
    </source>
</reference>
<comment type="caution">
    <text evidence="1">The sequence shown here is derived from an EMBL/GenBank/DDBJ whole genome shotgun (WGS) entry which is preliminary data.</text>
</comment>
<dbReference type="CDD" id="cd07067">
    <property type="entry name" value="HP_PGM_like"/>
    <property type="match status" value="1"/>
</dbReference>
<sequence>MGELILLRHGETEWSRDRRHTGRTDLPLTERGERQARSVAPLVRSLRVAKVLASPARRALRTAELAGLAVDGVEPDLWEWDYGGYEGLTTAQIRRGRPGWYLWDDGVVPGDAEHPGETVEQVGARVDAVLKRVRPLLDGDDGGGDEGGGGGDVVLVAHGHVLRILTARWLGLEPAAGRLFALGTAALSRLGREHGRPVITAWNISV</sequence>
<evidence type="ECO:0000313" key="2">
    <source>
        <dbReference type="Proteomes" id="UP001500266"/>
    </source>
</evidence>
<dbReference type="RefSeq" id="WP_345024920.1">
    <property type="nucleotide sequence ID" value="NZ_BAABDO010000147.1"/>
</dbReference>
<dbReference type="PANTHER" id="PTHR48100">
    <property type="entry name" value="BROAD-SPECIFICITY PHOSPHATASE YOR283W-RELATED"/>
    <property type="match status" value="1"/>
</dbReference>
<accession>A0ABP7ZG60</accession>
<protein>
    <submittedName>
        <fullName evidence="1">Histidine phosphatase family protein</fullName>
    </submittedName>
</protein>
<dbReference type="Gene3D" id="3.40.50.1240">
    <property type="entry name" value="Phosphoglycerate mutase-like"/>
    <property type="match status" value="1"/>
</dbReference>
<dbReference type="InterPro" id="IPR050275">
    <property type="entry name" value="PGM_Phosphatase"/>
</dbReference>
<dbReference type="SMART" id="SM00855">
    <property type="entry name" value="PGAM"/>
    <property type="match status" value="1"/>
</dbReference>
<organism evidence="1 2">
    <name type="scientific">Actinomadura keratinilytica</name>
    <dbReference type="NCBI Taxonomy" id="547461"/>
    <lineage>
        <taxon>Bacteria</taxon>
        <taxon>Bacillati</taxon>
        <taxon>Actinomycetota</taxon>
        <taxon>Actinomycetes</taxon>
        <taxon>Streptosporangiales</taxon>
        <taxon>Thermomonosporaceae</taxon>
        <taxon>Actinomadura</taxon>
    </lineage>
</organism>
<gene>
    <name evidence="1" type="ORF">GCM10022416_58120</name>
</gene>
<dbReference type="InterPro" id="IPR013078">
    <property type="entry name" value="His_Pase_superF_clade-1"/>
</dbReference>
<dbReference type="PANTHER" id="PTHR48100:SF15">
    <property type="entry name" value="SEDOHEPTULOSE 1,7-BISPHOSPHATASE"/>
    <property type="match status" value="1"/>
</dbReference>
<keyword evidence="2" id="KW-1185">Reference proteome</keyword>
<name>A0ABP7ZG60_9ACTN</name>
<dbReference type="SUPFAM" id="SSF53254">
    <property type="entry name" value="Phosphoglycerate mutase-like"/>
    <property type="match status" value="1"/>
</dbReference>
<evidence type="ECO:0000313" key="1">
    <source>
        <dbReference type="EMBL" id="GAA4156789.1"/>
    </source>
</evidence>
<proteinExistence type="predicted"/>
<dbReference type="Pfam" id="PF00300">
    <property type="entry name" value="His_Phos_1"/>
    <property type="match status" value="1"/>
</dbReference>